<name>A0ABX2SX71_9BACL</name>
<organism evidence="2 3">
    <name type="scientific">Gemelliphila palaticanis</name>
    <dbReference type="NCBI Taxonomy" id="81950"/>
    <lineage>
        <taxon>Bacteria</taxon>
        <taxon>Bacillati</taxon>
        <taxon>Bacillota</taxon>
        <taxon>Bacilli</taxon>
        <taxon>Bacillales</taxon>
        <taxon>Gemellaceae</taxon>
        <taxon>Gemelliphila</taxon>
    </lineage>
</organism>
<keyword evidence="1" id="KW-0472">Membrane</keyword>
<dbReference type="Proteomes" id="UP000531840">
    <property type="component" value="Unassembled WGS sequence"/>
</dbReference>
<dbReference type="EMBL" id="JACBYF010000001">
    <property type="protein sequence ID" value="NYS46733.1"/>
    <property type="molecule type" value="Genomic_DNA"/>
</dbReference>
<evidence type="ECO:0000313" key="2">
    <source>
        <dbReference type="EMBL" id="NYS46733.1"/>
    </source>
</evidence>
<feature type="transmembrane region" description="Helical" evidence="1">
    <location>
        <begin position="6"/>
        <end position="22"/>
    </location>
</feature>
<keyword evidence="1" id="KW-0812">Transmembrane</keyword>
<gene>
    <name evidence="2" type="ORF">HZY85_00795</name>
</gene>
<evidence type="ECO:0000256" key="1">
    <source>
        <dbReference type="SAM" id="Phobius"/>
    </source>
</evidence>
<keyword evidence="3" id="KW-1185">Reference proteome</keyword>
<dbReference type="RefSeq" id="WP_179939871.1">
    <property type="nucleotide sequence ID" value="NZ_JACBYF010000001.1"/>
</dbReference>
<reference evidence="2 3" key="1">
    <citation type="submission" date="2020-07" db="EMBL/GenBank/DDBJ databases">
        <title>MOT database genomes.</title>
        <authorList>
            <person name="Joseph S."/>
            <person name="Aduse-Opoku J."/>
            <person name="Hashim A."/>
            <person name="Wade W."/>
            <person name="Curtis M."/>
        </authorList>
    </citation>
    <scope>NUCLEOTIDE SEQUENCE [LARGE SCALE GENOMIC DNA]</scope>
    <source>
        <strain evidence="2 3">CIP 106318</strain>
    </source>
</reference>
<evidence type="ECO:0000313" key="3">
    <source>
        <dbReference type="Proteomes" id="UP000531840"/>
    </source>
</evidence>
<proteinExistence type="predicted"/>
<sequence>MKRKNIIIIILILTIIVTIKYFNNVLKEEENLVENSVYYAKNMPHAKDKHPVLIMLIDNLKYINQPKIDGISYKIDGSNSIINTNIESNFSYITTSNNRTTNGYLYKSKNNFHYEFDYNFNLIYSTQNRTNNIDISTVDEAAIIDEIYEFVKPIVDSQTEPEVNLQEEFNKRYKERFN</sequence>
<keyword evidence="1" id="KW-1133">Transmembrane helix</keyword>
<accession>A0ABX2SX71</accession>
<comment type="caution">
    <text evidence="2">The sequence shown here is derived from an EMBL/GenBank/DDBJ whole genome shotgun (WGS) entry which is preliminary data.</text>
</comment>
<protein>
    <submittedName>
        <fullName evidence="2">Uncharacterized protein</fullName>
    </submittedName>
</protein>